<evidence type="ECO:0000313" key="1">
    <source>
        <dbReference type="EMBL" id="MCI67494.1"/>
    </source>
</evidence>
<reference evidence="1 2" key="1">
    <citation type="journal article" date="2018" name="Front. Plant Sci.">
        <title>Red Clover (Trifolium pratense) and Zigzag Clover (T. medium) - A Picture of Genomic Similarities and Differences.</title>
        <authorList>
            <person name="Dluhosova J."/>
            <person name="Istvanek J."/>
            <person name="Nedelnik J."/>
            <person name="Repkova J."/>
        </authorList>
    </citation>
    <scope>NUCLEOTIDE SEQUENCE [LARGE SCALE GENOMIC DNA]</scope>
    <source>
        <strain evidence="2">cv. 10/8</strain>
        <tissue evidence="1">Leaf</tissue>
    </source>
</reference>
<proteinExistence type="predicted"/>
<organism evidence="1 2">
    <name type="scientific">Trifolium medium</name>
    <dbReference type="NCBI Taxonomy" id="97028"/>
    <lineage>
        <taxon>Eukaryota</taxon>
        <taxon>Viridiplantae</taxon>
        <taxon>Streptophyta</taxon>
        <taxon>Embryophyta</taxon>
        <taxon>Tracheophyta</taxon>
        <taxon>Spermatophyta</taxon>
        <taxon>Magnoliopsida</taxon>
        <taxon>eudicotyledons</taxon>
        <taxon>Gunneridae</taxon>
        <taxon>Pentapetalae</taxon>
        <taxon>rosids</taxon>
        <taxon>fabids</taxon>
        <taxon>Fabales</taxon>
        <taxon>Fabaceae</taxon>
        <taxon>Papilionoideae</taxon>
        <taxon>50 kb inversion clade</taxon>
        <taxon>NPAAA clade</taxon>
        <taxon>Hologalegina</taxon>
        <taxon>IRL clade</taxon>
        <taxon>Trifolieae</taxon>
        <taxon>Trifolium</taxon>
    </lineage>
</organism>
<dbReference type="AlphaFoldDB" id="A0A392U469"/>
<dbReference type="EMBL" id="LXQA010718054">
    <property type="protein sequence ID" value="MCI67494.1"/>
    <property type="molecule type" value="Genomic_DNA"/>
</dbReference>
<evidence type="ECO:0000313" key="2">
    <source>
        <dbReference type="Proteomes" id="UP000265520"/>
    </source>
</evidence>
<dbReference type="Proteomes" id="UP000265520">
    <property type="component" value="Unassembled WGS sequence"/>
</dbReference>
<protein>
    <submittedName>
        <fullName evidence="1">Uncharacterized protein</fullName>
    </submittedName>
</protein>
<feature type="non-terminal residue" evidence="1">
    <location>
        <position position="20"/>
    </location>
</feature>
<comment type="caution">
    <text evidence="1">The sequence shown here is derived from an EMBL/GenBank/DDBJ whole genome shotgun (WGS) entry which is preliminary data.</text>
</comment>
<sequence>MVGIVRSLMEDLKIFSPLLE</sequence>
<keyword evidence="2" id="KW-1185">Reference proteome</keyword>
<name>A0A392U469_9FABA</name>
<accession>A0A392U469</accession>